<evidence type="ECO:0000256" key="1">
    <source>
        <dbReference type="PROSITE-ProRule" id="PRU00502"/>
    </source>
</evidence>
<dbReference type="PANTHER" id="PTHR47665">
    <property type="entry name" value="HISTONE DEACETYLASE-LIKE PROTEIN"/>
    <property type="match status" value="1"/>
</dbReference>
<keyword evidence="4" id="KW-1185">Reference proteome</keyword>
<sequence length="271" mass="30906">MDDLLPGKKRVPWTEGVATVCELEMSAIAGANLGCTDVSGEIRATNERNKRNEKECHYCGGGDSFHDVISKLFWVIQMGLQTVFSRTSESINYLKYDEPIVQGRLFEFTPIYFFLFYKPAYDVLVFLVKERLEEEEEMLYGAGSGWVEAQASCDHLNSLSSDLSHIPTPNTPCSRCDHPAENWLCLCCKDILCSRFVNKHMLQHFQERNHSLALSYSDLSVWCFSCDAYLDVQAIWQLRPVYEIAHLLKFGEAPPFRTIECLQVSCNQAES</sequence>
<dbReference type="Gene3D" id="3.30.40.10">
    <property type="entry name" value="Zinc/RING finger domain, C3HC4 (zinc finger)"/>
    <property type="match status" value="1"/>
</dbReference>
<accession>A0A835IPP7</accession>
<dbReference type="InterPro" id="IPR013083">
    <property type="entry name" value="Znf_RING/FYVE/PHD"/>
</dbReference>
<proteinExistence type="predicted"/>
<name>A0A835IPP7_9MAGN</name>
<dbReference type="Pfam" id="PF02148">
    <property type="entry name" value="zf-UBP"/>
    <property type="match status" value="1"/>
</dbReference>
<keyword evidence="1" id="KW-0863">Zinc-finger</keyword>
<dbReference type="Proteomes" id="UP000631114">
    <property type="component" value="Unassembled WGS sequence"/>
</dbReference>
<protein>
    <recommendedName>
        <fullName evidence="2">UBP-type domain-containing protein</fullName>
    </recommendedName>
</protein>
<keyword evidence="1" id="KW-0862">Zinc</keyword>
<reference evidence="3 4" key="1">
    <citation type="submission" date="2020-10" db="EMBL/GenBank/DDBJ databases">
        <title>The Coptis chinensis genome and diversification of protoberbering-type alkaloids.</title>
        <authorList>
            <person name="Wang B."/>
            <person name="Shu S."/>
            <person name="Song C."/>
            <person name="Liu Y."/>
        </authorList>
    </citation>
    <scope>NUCLEOTIDE SEQUENCE [LARGE SCALE GENOMIC DNA]</scope>
    <source>
        <strain evidence="3">HL-2020</strain>
        <tissue evidence="3">Leaf</tissue>
    </source>
</reference>
<feature type="domain" description="UBP-type" evidence="2">
    <location>
        <begin position="151"/>
        <end position="251"/>
    </location>
</feature>
<comment type="caution">
    <text evidence="3">The sequence shown here is derived from an EMBL/GenBank/DDBJ whole genome shotgun (WGS) entry which is preliminary data.</text>
</comment>
<keyword evidence="1" id="KW-0479">Metal-binding</keyword>
<dbReference type="PANTHER" id="PTHR47665:SF1">
    <property type="entry name" value="HISTONE DEACETYLASE-LIKE PROTEIN"/>
    <property type="match status" value="1"/>
</dbReference>
<dbReference type="SUPFAM" id="SSF57850">
    <property type="entry name" value="RING/U-box"/>
    <property type="match status" value="1"/>
</dbReference>
<dbReference type="SMART" id="SM00290">
    <property type="entry name" value="ZnF_UBP"/>
    <property type="match status" value="1"/>
</dbReference>
<organism evidence="3 4">
    <name type="scientific">Coptis chinensis</name>
    <dbReference type="NCBI Taxonomy" id="261450"/>
    <lineage>
        <taxon>Eukaryota</taxon>
        <taxon>Viridiplantae</taxon>
        <taxon>Streptophyta</taxon>
        <taxon>Embryophyta</taxon>
        <taxon>Tracheophyta</taxon>
        <taxon>Spermatophyta</taxon>
        <taxon>Magnoliopsida</taxon>
        <taxon>Ranunculales</taxon>
        <taxon>Ranunculaceae</taxon>
        <taxon>Coptidoideae</taxon>
        <taxon>Coptis</taxon>
    </lineage>
</organism>
<dbReference type="GO" id="GO:0008270">
    <property type="term" value="F:zinc ion binding"/>
    <property type="evidence" value="ECO:0007669"/>
    <property type="project" value="UniProtKB-KW"/>
</dbReference>
<gene>
    <name evidence="3" type="ORF">IFM89_016723</name>
</gene>
<dbReference type="OrthoDB" id="424012at2759"/>
<evidence type="ECO:0000259" key="2">
    <source>
        <dbReference type="PROSITE" id="PS50271"/>
    </source>
</evidence>
<dbReference type="EMBL" id="JADFTS010000002">
    <property type="protein sequence ID" value="KAF9621229.1"/>
    <property type="molecule type" value="Genomic_DNA"/>
</dbReference>
<dbReference type="AlphaFoldDB" id="A0A835IPP7"/>
<dbReference type="PROSITE" id="PS50271">
    <property type="entry name" value="ZF_UBP"/>
    <property type="match status" value="1"/>
</dbReference>
<evidence type="ECO:0000313" key="3">
    <source>
        <dbReference type="EMBL" id="KAF9621229.1"/>
    </source>
</evidence>
<evidence type="ECO:0000313" key="4">
    <source>
        <dbReference type="Proteomes" id="UP000631114"/>
    </source>
</evidence>
<dbReference type="InterPro" id="IPR001607">
    <property type="entry name" value="Znf_UBP"/>
</dbReference>